<reference evidence="4" key="3">
    <citation type="submission" date="2016-06" db="UniProtKB">
        <authorList>
            <consortium name="WormBaseParasite"/>
        </authorList>
    </citation>
    <scope>IDENTIFICATION</scope>
</reference>
<evidence type="ECO:0000256" key="2">
    <source>
        <dbReference type="SAM" id="MobiDB-lite"/>
    </source>
</evidence>
<evidence type="ECO:0000256" key="1">
    <source>
        <dbReference type="RuleBase" id="RU000487"/>
    </source>
</evidence>
<evidence type="ECO:0000313" key="4">
    <source>
        <dbReference type="WBParaSite" id="GPLIN_000030900"/>
    </source>
</evidence>
<dbReference type="WBParaSite" id="GPLIN_000030900">
    <property type="protein sequence ID" value="GPLIN_000030900"/>
    <property type="gene ID" value="GPLIN_000030900"/>
</dbReference>
<dbReference type="PANTHER" id="PTHR11937">
    <property type="entry name" value="ACTIN"/>
    <property type="match status" value="1"/>
</dbReference>
<dbReference type="InterPro" id="IPR043129">
    <property type="entry name" value="ATPase_NBD"/>
</dbReference>
<dbReference type="AlphaFoldDB" id="A0A183BI80"/>
<dbReference type="Proteomes" id="UP000050741">
    <property type="component" value="Unassembled WGS sequence"/>
</dbReference>
<dbReference type="InterPro" id="IPR004000">
    <property type="entry name" value="Actin"/>
</dbReference>
<reference evidence="3" key="1">
    <citation type="submission" date="2013-12" db="EMBL/GenBank/DDBJ databases">
        <authorList>
            <person name="Aslett M."/>
        </authorList>
    </citation>
    <scope>NUCLEOTIDE SEQUENCE [LARGE SCALE GENOMIC DNA]</scope>
    <source>
        <strain evidence="3">Lindley</strain>
    </source>
</reference>
<evidence type="ECO:0000313" key="3">
    <source>
        <dbReference type="Proteomes" id="UP000050741"/>
    </source>
</evidence>
<dbReference type="Gene3D" id="3.30.420.40">
    <property type="match status" value="2"/>
</dbReference>
<organism evidence="3 4">
    <name type="scientific">Globodera pallida</name>
    <name type="common">Potato cyst nematode worm</name>
    <name type="synonym">Heterodera pallida</name>
    <dbReference type="NCBI Taxonomy" id="36090"/>
    <lineage>
        <taxon>Eukaryota</taxon>
        <taxon>Metazoa</taxon>
        <taxon>Ecdysozoa</taxon>
        <taxon>Nematoda</taxon>
        <taxon>Chromadorea</taxon>
        <taxon>Rhabditida</taxon>
        <taxon>Tylenchina</taxon>
        <taxon>Tylenchomorpha</taxon>
        <taxon>Tylenchoidea</taxon>
        <taxon>Heteroderidae</taxon>
        <taxon>Heteroderinae</taxon>
        <taxon>Globodera</taxon>
    </lineage>
</organism>
<protein>
    <submittedName>
        <fullName evidence="4">Actin-related protein 6</fullName>
    </submittedName>
</protein>
<proteinExistence type="inferred from homology"/>
<dbReference type="Gene3D" id="3.90.640.10">
    <property type="entry name" value="Actin, Chain A, domain 4"/>
    <property type="match status" value="1"/>
</dbReference>
<dbReference type="SUPFAM" id="SSF53067">
    <property type="entry name" value="Actin-like ATPase domain"/>
    <property type="match status" value="2"/>
</dbReference>
<keyword evidence="3" id="KW-1185">Reference proteome</keyword>
<dbReference type="CDD" id="cd10210">
    <property type="entry name" value="ASKHA_NBD_Arp6"/>
    <property type="match status" value="1"/>
</dbReference>
<comment type="similarity">
    <text evidence="1">Belongs to the actin family.</text>
</comment>
<dbReference type="SMART" id="SM00268">
    <property type="entry name" value="ACTIN"/>
    <property type="match status" value="1"/>
</dbReference>
<dbReference type="Pfam" id="PF00022">
    <property type="entry name" value="Actin"/>
    <property type="match status" value="1"/>
</dbReference>
<feature type="region of interest" description="Disordered" evidence="2">
    <location>
        <begin position="250"/>
        <end position="279"/>
    </location>
</feature>
<reference evidence="3" key="2">
    <citation type="submission" date="2014-05" db="EMBL/GenBank/DDBJ databases">
        <title>The genome and life-stage specific transcriptomes of Globodera pallida elucidate key aspects of plant parasitism by a cyst nematode.</title>
        <authorList>
            <person name="Cotton J.A."/>
            <person name="Lilley C.J."/>
            <person name="Jones L.M."/>
            <person name="Kikuchi T."/>
            <person name="Reid A.J."/>
            <person name="Thorpe P."/>
            <person name="Tsai I.J."/>
            <person name="Beasley H."/>
            <person name="Blok V."/>
            <person name="Cock P.J.A."/>
            <person name="Van den Akker S.E."/>
            <person name="Holroyd N."/>
            <person name="Hunt M."/>
            <person name="Mantelin S."/>
            <person name="Naghra H."/>
            <person name="Pain A."/>
            <person name="Palomares-Rius J.E."/>
            <person name="Zarowiecki M."/>
            <person name="Berriman M."/>
            <person name="Jones J.T."/>
            <person name="Urwin P.E."/>
        </authorList>
    </citation>
    <scope>NUCLEOTIDE SEQUENCE [LARGE SCALE GENOMIC DNA]</scope>
    <source>
        <strain evidence="3">Lindley</strain>
    </source>
</reference>
<dbReference type="Gene3D" id="2.30.36.70">
    <property type="entry name" value="Actin, Chain A, domain 2"/>
    <property type="match status" value="1"/>
</dbReference>
<accession>A0A183BI80</accession>
<name>A0A183BI80_GLOPA</name>
<sequence length="455" mass="50501">MAQLQTLILDNGAYSIKAGYATDKSARIFPNTVFKSKSERKRIFVADELEECTDRSALFFVLPFERGYLVNWDTQLQVWNRVFGKDGAGLGVDFENCRLLLTDPNEVAFAFADNTEEIVFENFRFNSFLRTSAPSCTAQAHCSSENPCCIVVDSGHSFTHIVPFVEGKIVREGIIRTDVGGKALTNQLKDWISYRQLHVMDETYLINCCKEDCCFVSTNFQHDMEHWRANRVDYILPDFVHTTRGHVVKRNGGSNRVKADADSQGTAPLPPPTSRHQRKPQGLAVVDDHESQQKLTLGVERFALPELLFRPTDVEINQMGLPEALCSSIERLPKEMQLLMARNIVLTGGNALFPGYRKRIELDVRSMLPDHYTLNVQQLPSDPICHPWECARADLLSVAASVCSVGVADRGPQTVSAASQQPSASSSSNDYCGSSPQPLCTAYPSCALAVANSGK</sequence>